<dbReference type="InterPro" id="IPR006139">
    <property type="entry name" value="D-isomer_2_OHA_DH_cat_dom"/>
</dbReference>
<dbReference type="SUPFAM" id="SSF51735">
    <property type="entry name" value="NAD(P)-binding Rossmann-fold domains"/>
    <property type="match status" value="1"/>
</dbReference>
<gene>
    <name evidence="13" type="ORF">DA01_01075</name>
</gene>
<dbReference type="SUPFAM" id="SSF143548">
    <property type="entry name" value="Serine metabolism enzymes domain"/>
    <property type="match status" value="1"/>
</dbReference>
<dbReference type="eggNOG" id="COG0111">
    <property type="taxonomic scope" value="Bacteria"/>
</dbReference>
<evidence type="ECO:0000256" key="7">
    <source>
        <dbReference type="ARBA" id="ARBA00023027"/>
    </source>
</evidence>
<evidence type="ECO:0000256" key="3">
    <source>
        <dbReference type="ARBA" id="ARBA00005854"/>
    </source>
</evidence>
<comment type="pathway">
    <text evidence="2 11">Amino-acid biosynthesis; L-serine biosynthesis; L-serine from 3-phospho-D-glycerate: step 1/3.</text>
</comment>
<dbReference type="CDD" id="cd12173">
    <property type="entry name" value="PGDH_4"/>
    <property type="match status" value="1"/>
</dbReference>
<dbReference type="UniPathway" id="UPA00135">
    <property type="reaction ID" value="UER00196"/>
</dbReference>
<comment type="similarity">
    <text evidence="3 11">Belongs to the D-isomer specific 2-hydroxyacid dehydrogenase family.</text>
</comment>
<dbReference type="GO" id="GO:0004617">
    <property type="term" value="F:phosphoglycerate dehydrogenase activity"/>
    <property type="evidence" value="ECO:0007669"/>
    <property type="project" value="UniProtKB-UniRule"/>
</dbReference>
<dbReference type="PROSITE" id="PS51671">
    <property type="entry name" value="ACT"/>
    <property type="match status" value="1"/>
</dbReference>
<dbReference type="GO" id="GO:0006564">
    <property type="term" value="P:L-serine biosynthetic process"/>
    <property type="evidence" value="ECO:0007669"/>
    <property type="project" value="UniProtKB-UniRule"/>
</dbReference>
<dbReference type="FunFam" id="3.30.1330.90:FF:000003">
    <property type="entry name" value="D-3-phosphoglycerate dehydrogenase"/>
    <property type="match status" value="1"/>
</dbReference>
<dbReference type="OrthoDB" id="9792971at2"/>
<dbReference type="GO" id="GO:0051287">
    <property type="term" value="F:NAD binding"/>
    <property type="evidence" value="ECO:0007669"/>
    <property type="project" value="UniProtKB-UniRule"/>
</dbReference>
<evidence type="ECO:0000313" key="13">
    <source>
        <dbReference type="EMBL" id="KSV18597.1"/>
    </source>
</evidence>
<keyword evidence="7 11" id="KW-0520">NAD</keyword>
<evidence type="ECO:0000256" key="4">
    <source>
        <dbReference type="ARBA" id="ARBA00021582"/>
    </source>
</evidence>
<dbReference type="SUPFAM" id="SSF55021">
    <property type="entry name" value="ACT-like"/>
    <property type="match status" value="1"/>
</dbReference>
<dbReference type="NCBIfam" id="TIGR01327">
    <property type="entry name" value="PGDH"/>
    <property type="match status" value="1"/>
</dbReference>
<dbReference type="SUPFAM" id="SSF52283">
    <property type="entry name" value="Formate/glycerate dehydrogenase catalytic domain-like"/>
    <property type="match status" value="1"/>
</dbReference>
<sequence length="526" mass="56367">MKKVLVSDALSATGLSPLKEIAQVDVKTGLKPEELVSIIGEYDALLVRSQTQVTADIINAGKKLQVIGRAGVGVDNIDLKAATGNGIIVVNAPTGNTISATEHTLALMLSMARHIPRANASLKSGQWKRNEFVGSELKGKTLGIVGLGNIGSEIAKRALALEMRVIGYDPFISMERAKKLQVELVPFEDLLKQADFITLHVPMTGQTKGLIGPKELEMMKPTVRLINTSRGGIIDEEALAAAIKEKRIGGAAIDVFSKEPCTESCLFECDNIIVTPHLGASTAEAQELATSDVVKQVIDVFEGRPARYAVNAPYISAESLPVVGPFMPVARTVGSLVSQLTDGHMKNVTIKYCGELAAYDTTALKALVLGGILEHISEERVNVVNADIVAAQRGLGVTEQKESACQNFSSLITVTIDTDNGKSNTVAGSLVRGDVHIVRLNDYWIDIVPTGGYFLFADHIDRPGLIGAAGKITGDADINISYMHLSRQKARGQALMILALDEPLPEKQRQQLLSLPDVQTVQVVKI</sequence>
<keyword evidence="6 11" id="KW-0560">Oxidoreductase</keyword>
<dbReference type="Gene3D" id="3.40.50.720">
    <property type="entry name" value="NAD(P)-binding Rossmann-like Domain"/>
    <property type="match status" value="2"/>
</dbReference>
<dbReference type="Pfam" id="PF02826">
    <property type="entry name" value="2-Hacid_dh_C"/>
    <property type="match status" value="1"/>
</dbReference>
<dbReference type="InterPro" id="IPR036291">
    <property type="entry name" value="NAD(P)-bd_dom_sf"/>
</dbReference>
<dbReference type="PROSITE" id="PS00670">
    <property type="entry name" value="D_2_HYDROXYACID_DH_2"/>
    <property type="match status" value="1"/>
</dbReference>
<dbReference type="InterPro" id="IPR045626">
    <property type="entry name" value="PGDH_ASB_dom"/>
</dbReference>
<comment type="function">
    <text evidence="1">Catalyzes the reversible oxidation of 3-phospho-D-glycerate to 3-phosphonooxypyruvate, the first step of the phosphorylated L-serine biosynthesis pathway. Also catalyzes the reversible oxidation of 2-hydroxyglutarate to 2-oxoglutarate.</text>
</comment>
<comment type="catalytic activity">
    <reaction evidence="10 11">
        <text>(2R)-3-phosphoglycerate + NAD(+) = 3-phosphooxypyruvate + NADH + H(+)</text>
        <dbReference type="Rhea" id="RHEA:12641"/>
        <dbReference type="ChEBI" id="CHEBI:15378"/>
        <dbReference type="ChEBI" id="CHEBI:18110"/>
        <dbReference type="ChEBI" id="CHEBI:57540"/>
        <dbReference type="ChEBI" id="CHEBI:57945"/>
        <dbReference type="ChEBI" id="CHEBI:58272"/>
        <dbReference type="EC" id="1.1.1.95"/>
    </reaction>
</comment>
<dbReference type="Pfam" id="PF19304">
    <property type="entry name" value="PGDH_inter"/>
    <property type="match status" value="1"/>
</dbReference>
<dbReference type="Gene3D" id="3.30.70.260">
    <property type="match status" value="1"/>
</dbReference>
<organism evidence="13 14">
    <name type="scientific">Dehalococcoides mccartyi</name>
    <dbReference type="NCBI Taxonomy" id="61435"/>
    <lineage>
        <taxon>Bacteria</taxon>
        <taxon>Bacillati</taxon>
        <taxon>Chloroflexota</taxon>
        <taxon>Dehalococcoidia</taxon>
        <taxon>Dehalococcoidales</taxon>
        <taxon>Dehalococcoidaceae</taxon>
        <taxon>Dehalococcoides</taxon>
    </lineage>
</organism>
<reference evidence="13 14" key="1">
    <citation type="journal article" date="2015" name="Sci. Rep.">
        <title>A comparative genomics and reductive dehalogenase gene transcription study of two chloroethene-respiring bacteria, Dehalococcoides mccartyi strains MB and 11a.</title>
        <authorList>
            <person name="Low A."/>
            <person name="Shen Z."/>
            <person name="Cheng D."/>
            <person name="Rogers M.J."/>
            <person name="Lee P.K."/>
            <person name="He J."/>
        </authorList>
    </citation>
    <scope>NUCLEOTIDE SEQUENCE [LARGE SCALE GENOMIC DNA]</scope>
    <source>
        <strain evidence="13 14">MB</strain>
    </source>
</reference>
<dbReference type="InterPro" id="IPR050857">
    <property type="entry name" value="D-2-hydroxyacid_DH"/>
</dbReference>
<dbReference type="PANTHER" id="PTHR42789">
    <property type="entry name" value="D-ISOMER SPECIFIC 2-HYDROXYACID DEHYDROGENASE FAMILY PROTEIN (AFU_ORTHOLOGUE AFUA_6G10090)"/>
    <property type="match status" value="1"/>
</dbReference>
<dbReference type="FunFam" id="3.40.50.720:FF:000021">
    <property type="entry name" value="D-3-phosphoglycerate dehydrogenase"/>
    <property type="match status" value="1"/>
</dbReference>
<proteinExistence type="inferred from homology"/>
<evidence type="ECO:0000313" key="14">
    <source>
        <dbReference type="Proteomes" id="UP000053577"/>
    </source>
</evidence>
<dbReference type="InterPro" id="IPR029753">
    <property type="entry name" value="D-isomer_DH_CS"/>
</dbReference>
<accession>A0A0V8M491</accession>
<dbReference type="InterPro" id="IPR045865">
    <property type="entry name" value="ACT-like_dom_sf"/>
</dbReference>
<evidence type="ECO:0000256" key="9">
    <source>
        <dbReference type="ARBA" id="ARBA00048126"/>
    </source>
</evidence>
<dbReference type="InterPro" id="IPR006236">
    <property type="entry name" value="PGDH"/>
</dbReference>
<comment type="catalytic activity">
    <reaction evidence="9">
        <text>(R)-2-hydroxyglutarate + NAD(+) = 2-oxoglutarate + NADH + H(+)</text>
        <dbReference type="Rhea" id="RHEA:49612"/>
        <dbReference type="ChEBI" id="CHEBI:15378"/>
        <dbReference type="ChEBI" id="CHEBI:15801"/>
        <dbReference type="ChEBI" id="CHEBI:16810"/>
        <dbReference type="ChEBI" id="CHEBI:57540"/>
        <dbReference type="ChEBI" id="CHEBI:57945"/>
        <dbReference type="EC" id="1.1.1.399"/>
    </reaction>
</comment>
<dbReference type="Pfam" id="PF00389">
    <property type="entry name" value="2-Hacid_dh"/>
    <property type="match status" value="1"/>
</dbReference>
<dbReference type="Proteomes" id="UP000053577">
    <property type="component" value="Unassembled WGS sequence"/>
</dbReference>
<dbReference type="EC" id="1.1.1.95" evidence="11"/>
<protein>
    <recommendedName>
        <fullName evidence="4 11">D-3-phosphoglycerate dehydrogenase</fullName>
        <ecNumber evidence="11">1.1.1.95</ecNumber>
    </recommendedName>
</protein>
<dbReference type="InterPro" id="IPR002912">
    <property type="entry name" value="ACT_dom"/>
</dbReference>
<dbReference type="CDD" id="cd04902">
    <property type="entry name" value="ACT_3PGDH-xct"/>
    <property type="match status" value="1"/>
</dbReference>
<dbReference type="Gene3D" id="3.30.1330.90">
    <property type="entry name" value="D-3-phosphoglycerate dehydrogenase, domain 3"/>
    <property type="match status" value="1"/>
</dbReference>
<dbReference type="PROSITE" id="PS00671">
    <property type="entry name" value="D_2_HYDROXYACID_DH_3"/>
    <property type="match status" value="1"/>
</dbReference>
<dbReference type="InterPro" id="IPR029752">
    <property type="entry name" value="D-isomer_DH_CS1"/>
</dbReference>
<dbReference type="PANTHER" id="PTHR42789:SF1">
    <property type="entry name" value="D-ISOMER SPECIFIC 2-HYDROXYACID DEHYDROGENASE FAMILY PROTEIN (AFU_ORTHOLOGUE AFUA_6G10090)"/>
    <property type="match status" value="1"/>
</dbReference>
<dbReference type="RefSeq" id="WP_058292116.1">
    <property type="nucleotide sequence ID" value="NZ_JAPZBK010000003.1"/>
</dbReference>
<dbReference type="AlphaFoldDB" id="A0A0V8M491"/>
<dbReference type="InterPro" id="IPR006140">
    <property type="entry name" value="D-isomer_DH_NAD-bd"/>
</dbReference>
<evidence type="ECO:0000256" key="11">
    <source>
        <dbReference type="RuleBase" id="RU363003"/>
    </source>
</evidence>
<dbReference type="PROSITE" id="PS00065">
    <property type="entry name" value="D_2_HYDROXYACID_DH_1"/>
    <property type="match status" value="1"/>
</dbReference>
<evidence type="ECO:0000256" key="2">
    <source>
        <dbReference type="ARBA" id="ARBA00005216"/>
    </source>
</evidence>
<dbReference type="PATRIC" id="fig|61435.5.peg.221"/>
<keyword evidence="8 11" id="KW-0718">Serine biosynthesis</keyword>
<dbReference type="EMBL" id="JGYD01000010">
    <property type="protein sequence ID" value="KSV18597.1"/>
    <property type="molecule type" value="Genomic_DNA"/>
</dbReference>
<comment type="caution">
    <text evidence="13">The sequence shown here is derived from an EMBL/GenBank/DDBJ whole genome shotgun (WGS) entry which is preliminary data.</text>
</comment>
<evidence type="ECO:0000259" key="12">
    <source>
        <dbReference type="PROSITE" id="PS51671"/>
    </source>
</evidence>
<evidence type="ECO:0000256" key="10">
    <source>
        <dbReference type="ARBA" id="ARBA00048731"/>
    </source>
</evidence>
<evidence type="ECO:0000256" key="1">
    <source>
        <dbReference type="ARBA" id="ARBA00003800"/>
    </source>
</evidence>
<evidence type="ECO:0000256" key="6">
    <source>
        <dbReference type="ARBA" id="ARBA00023002"/>
    </source>
</evidence>
<dbReference type="InterPro" id="IPR029009">
    <property type="entry name" value="ASB_dom_sf"/>
</dbReference>
<evidence type="ECO:0000256" key="5">
    <source>
        <dbReference type="ARBA" id="ARBA00022605"/>
    </source>
</evidence>
<feature type="domain" description="ACT" evidence="12">
    <location>
        <begin position="454"/>
        <end position="526"/>
    </location>
</feature>
<evidence type="ECO:0000256" key="8">
    <source>
        <dbReference type="ARBA" id="ARBA00023299"/>
    </source>
</evidence>
<keyword evidence="5 11" id="KW-0028">Amino-acid biosynthesis</keyword>
<name>A0A0V8M491_9CHLR</name>